<dbReference type="Proteomes" id="UP000674938">
    <property type="component" value="Unassembled WGS sequence"/>
</dbReference>
<dbReference type="PANTHER" id="PTHR30518">
    <property type="entry name" value="ENDOLYTIC MUREIN TRANSGLYCOSYLASE"/>
    <property type="match status" value="1"/>
</dbReference>
<keyword evidence="3 7" id="KW-1133">Transmembrane helix</keyword>
<keyword evidence="1 7" id="KW-1003">Cell membrane</keyword>
<evidence type="ECO:0000256" key="2">
    <source>
        <dbReference type="ARBA" id="ARBA00022692"/>
    </source>
</evidence>
<dbReference type="EMBL" id="JAEEGA010000006">
    <property type="protein sequence ID" value="MBP1041378.1"/>
    <property type="molecule type" value="Genomic_DNA"/>
</dbReference>
<evidence type="ECO:0000256" key="1">
    <source>
        <dbReference type="ARBA" id="ARBA00022475"/>
    </source>
</evidence>
<dbReference type="Gene3D" id="3.30.1490.480">
    <property type="entry name" value="Endolytic murein transglycosylase"/>
    <property type="match status" value="1"/>
</dbReference>
<gene>
    <name evidence="7 9" type="primary">mltG</name>
    <name evidence="9" type="ORF">I6N95_10210</name>
</gene>
<comment type="catalytic activity">
    <reaction evidence="7">
        <text>a peptidoglycan chain = a peptidoglycan chain with N-acetyl-1,6-anhydromuramyl-[peptide] at the reducing end + a peptidoglycan chain with N-acetylglucosamine at the non-reducing end.</text>
        <dbReference type="EC" id="4.2.2.29"/>
    </reaction>
</comment>
<keyword evidence="6 7" id="KW-0961">Cell wall biogenesis/degradation</keyword>
<dbReference type="GO" id="GO:0071555">
    <property type="term" value="P:cell wall organization"/>
    <property type="evidence" value="ECO:0007669"/>
    <property type="project" value="UniProtKB-KW"/>
</dbReference>
<evidence type="ECO:0000256" key="4">
    <source>
        <dbReference type="ARBA" id="ARBA00023136"/>
    </source>
</evidence>
<keyword evidence="5 7" id="KW-0456">Lyase</keyword>
<keyword evidence="2 7" id="KW-0812">Transmembrane</keyword>
<keyword evidence="10" id="KW-1185">Reference proteome</keyword>
<evidence type="ECO:0000313" key="9">
    <source>
        <dbReference type="EMBL" id="MBP1041378.1"/>
    </source>
</evidence>
<dbReference type="CDD" id="cd08010">
    <property type="entry name" value="MltG_like"/>
    <property type="match status" value="1"/>
</dbReference>
<dbReference type="Gene3D" id="3.30.160.60">
    <property type="entry name" value="Classic Zinc Finger"/>
    <property type="match status" value="1"/>
</dbReference>
<dbReference type="GO" id="GO:0008932">
    <property type="term" value="F:lytic endotransglycosylase activity"/>
    <property type="evidence" value="ECO:0007669"/>
    <property type="project" value="UniProtKB-UniRule"/>
</dbReference>
<evidence type="ECO:0000256" key="5">
    <source>
        <dbReference type="ARBA" id="ARBA00023239"/>
    </source>
</evidence>
<dbReference type="NCBIfam" id="TIGR00247">
    <property type="entry name" value="endolytic transglycosylase MltG"/>
    <property type="match status" value="1"/>
</dbReference>
<accession>A0A940PEK0</accession>
<feature type="compositionally biased region" description="Basic and acidic residues" evidence="8">
    <location>
        <begin position="88"/>
        <end position="100"/>
    </location>
</feature>
<organism evidence="9 10">
    <name type="scientific">Vagococcus allomyrinae</name>
    <dbReference type="NCBI Taxonomy" id="2794353"/>
    <lineage>
        <taxon>Bacteria</taxon>
        <taxon>Bacillati</taxon>
        <taxon>Bacillota</taxon>
        <taxon>Bacilli</taxon>
        <taxon>Lactobacillales</taxon>
        <taxon>Enterococcaceae</taxon>
        <taxon>Vagococcus</taxon>
    </lineage>
</organism>
<evidence type="ECO:0000256" key="7">
    <source>
        <dbReference type="HAMAP-Rule" id="MF_02065"/>
    </source>
</evidence>
<sequence>MDIDDIPRSSDGPSIRERVLQSIKEANEGAEEGKLRDESSQEESFAETRPLPRESFSFQESHEQPEPTAFEEEVEELNRVAQTPEINARQRESRRRRDERQKESSMVKKIVIIVVISLLLMLVALGFSFYRYFQAGLKPLDVKNEKMVQVEIPIGSSNKDIGGILEKSNVIKSGLVFTYYVKTNNLTDFKGGFYQMAPNMTLDEIGQLLKQGGTAEPVALADAQITVPEGYSIDQIGDIFAKKTKVTKEEFLNVVKDESFFNGLVEKYPDLLASVKDAKDVRYRLEGYLFPATYNYYKETKVEDILTQMVDKTNTIMDSKKELIANSGLTNQQILTLASLVEKEGVEESDRRNIAQVFFNRIAQDMPLQSDISILYAMEEHKVHLSNKDTQVDSPYNLYINKGFGPGPFNNPSEQAIDAVLSPEVNDYLYFLADITTGKVYFANTYEEHLKLKEEYIDNLEQ</sequence>
<dbReference type="GO" id="GO:0005886">
    <property type="term" value="C:plasma membrane"/>
    <property type="evidence" value="ECO:0007669"/>
    <property type="project" value="UniProtKB-SubCell"/>
</dbReference>
<comment type="subcellular location">
    <subcellularLocation>
        <location evidence="7">Cell membrane</location>
        <topology evidence="7">Single-pass membrane protein</topology>
    </subcellularLocation>
</comment>
<dbReference type="HAMAP" id="MF_02065">
    <property type="entry name" value="MltG"/>
    <property type="match status" value="1"/>
</dbReference>
<evidence type="ECO:0000313" key="10">
    <source>
        <dbReference type="Proteomes" id="UP000674938"/>
    </source>
</evidence>
<feature type="transmembrane region" description="Helical" evidence="7">
    <location>
        <begin position="110"/>
        <end position="133"/>
    </location>
</feature>
<keyword evidence="4 7" id="KW-0472">Membrane</keyword>
<evidence type="ECO:0000256" key="6">
    <source>
        <dbReference type="ARBA" id="ARBA00023316"/>
    </source>
</evidence>
<dbReference type="EC" id="4.2.2.29" evidence="7"/>
<feature type="compositionally biased region" description="Basic and acidic residues" evidence="8">
    <location>
        <begin position="1"/>
        <end position="39"/>
    </location>
</feature>
<dbReference type="InterPro" id="IPR003770">
    <property type="entry name" value="MLTG-like"/>
</dbReference>
<dbReference type="PANTHER" id="PTHR30518:SF2">
    <property type="entry name" value="ENDOLYTIC MUREIN TRANSGLYCOSYLASE"/>
    <property type="match status" value="1"/>
</dbReference>
<proteinExistence type="inferred from homology"/>
<reference evidence="9" key="1">
    <citation type="submission" date="2020-12" db="EMBL/GenBank/DDBJ databases">
        <title>Vagococcus allomyrinae sp. nov. and Enterococcus lavae sp. nov., isolated from the larvae of Allomyrina dichotoma.</title>
        <authorList>
            <person name="Lee S.D."/>
        </authorList>
    </citation>
    <scope>NUCLEOTIDE SEQUENCE</scope>
    <source>
        <strain evidence="9">BWB3-3</strain>
    </source>
</reference>
<evidence type="ECO:0000256" key="8">
    <source>
        <dbReference type="SAM" id="MobiDB-lite"/>
    </source>
</evidence>
<protein>
    <recommendedName>
        <fullName evidence="7">Endolytic murein transglycosylase</fullName>
        <ecNumber evidence="7">4.2.2.29</ecNumber>
    </recommendedName>
    <alternativeName>
        <fullName evidence="7">Peptidoglycan lytic transglycosylase</fullName>
    </alternativeName>
    <alternativeName>
        <fullName evidence="7">Peptidoglycan polymerization terminase</fullName>
    </alternativeName>
</protein>
<comment type="caution">
    <text evidence="9">The sequence shown here is derived from an EMBL/GenBank/DDBJ whole genome shotgun (WGS) entry which is preliminary data.</text>
</comment>
<comment type="similarity">
    <text evidence="7">Belongs to the transglycosylase MltG family.</text>
</comment>
<dbReference type="GO" id="GO:0009252">
    <property type="term" value="P:peptidoglycan biosynthetic process"/>
    <property type="evidence" value="ECO:0007669"/>
    <property type="project" value="UniProtKB-UniRule"/>
</dbReference>
<feature type="site" description="Important for catalytic activity" evidence="7">
    <location>
        <position position="344"/>
    </location>
</feature>
<comment type="function">
    <text evidence="7">Functions as a peptidoglycan terminase that cleaves nascent peptidoglycan strands endolytically to terminate their elongation.</text>
</comment>
<evidence type="ECO:0000256" key="3">
    <source>
        <dbReference type="ARBA" id="ARBA00022989"/>
    </source>
</evidence>
<dbReference type="AlphaFoldDB" id="A0A940PEK0"/>
<feature type="region of interest" description="Disordered" evidence="8">
    <location>
        <begin position="1"/>
        <end position="100"/>
    </location>
</feature>
<dbReference type="Pfam" id="PF02618">
    <property type="entry name" value="YceG"/>
    <property type="match status" value="1"/>
</dbReference>
<name>A0A940PEK0_9ENTE</name>